<keyword evidence="2" id="KW-0805">Transcription regulation</keyword>
<dbReference type="NCBIfam" id="TIGR02937">
    <property type="entry name" value="sigma70-ECF"/>
    <property type="match status" value="1"/>
</dbReference>
<name>A0ABP8FE22_9BACT</name>
<evidence type="ECO:0000259" key="6">
    <source>
        <dbReference type="Pfam" id="PF08281"/>
    </source>
</evidence>
<keyword evidence="4" id="KW-0804">Transcription</keyword>
<protein>
    <submittedName>
        <fullName evidence="7">RNA polymerase sigma-70 factor</fullName>
    </submittedName>
</protein>
<dbReference type="InterPro" id="IPR014284">
    <property type="entry name" value="RNA_pol_sigma-70_dom"/>
</dbReference>
<dbReference type="Pfam" id="PF04542">
    <property type="entry name" value="Sigma70_r2"/>
    <property type="match status" value="1"/>
</dbReference>
<dbReference type="SUPFAM" id="SSF88659">
    <property type="entry name" value="Sigma3 and sigma4 domains of RNA polymerase sigma factors"/>
    <property type="match status" value="1"/>
</dbReference>
<reference evidence="8" key="1">
    <citation type="journal article" date="2019" name="Int. J. Syst. Evol. Microbiol.">
        <title>The Global Catalogue of Microorganisms (GCM) 10K type strain sequencing project: providing services to taxonomists for standard genome sequencing and annotation.</title>
        <authorList>
            <consortium name="The Broad Institute Genomics Platform"/>
            <consortium name="The Broad Institute Genome Sequencing Center for Infectious Disease"/>
            <person name="Wu L."/>
            <person name="Ma J."/>
        </authorList>
    </citation>
    <scope>NUCLEOTIDE SEQUENCE [LARGE SCALE GENOMIC DNA]</scope>
    <source>
        <strain evidence="8">JCM 17664</strain>
    </source>
</reference>
<dbReference type="InterPro" id="IPR007627">
    <property type="entry name" value="RNA_pol_sigma70_r2"/>
</dbReference>
<dbReference type="SUPFAM" id="SSF88946">
    <property type="entry name" value="Sigma2 domain of RNA polymerase sigma factors"/>
    <property type="match status" value="1"/>
</dbReference>
<dbReference type="Gene3D" id="1.10.1740.10">
    <property type="match status" value="1"/>
</dbReference>
<evidence type="ECO:0000256" key="3">
    <source>
        <dbReference type="ARBA" id="ARBA00023082"/>
    </source>
</evidence>
<evidence type="ECO:0000313" key="8">
    <source>
        <dbReference type="Proteomes" id="UP001501207"/>
    </source>
</evidence>
<accession>A0ABP8FE22</accession>
<dbReference type="CDD" id="cd06171">
    <property type="entry name" value="Sigma70_r4"/>
    <property type="match status" value="1"/>
</dbReference>
<evidence type="ECO:0000313" key="7">
    <source>
        <dbReference type="EMBL" id="GAA4301598.1"/>
    </source>
</evidence>
<evidence type="ECO:0000259" key="5">
    <source>
        <dbReference type="Pfam" id="PF04542"/>
    </source>
</evidence>
<organism evidence="7 8">
    <name type="scientific">Compostibacter hankyongensis</name>
    <dbReference type="NCBI Taxonomy" id="1007089"/>
    <lineage>
        <taxon>Bacteria</taxon>
        <taxon>Pseudomonadati</taxon>
        <taxon>Bacteroidota</taxon>
        <taxon>Chitinophagia</taxon>
        <taxon>Chitinophagales</taxon>
        <taxon>Chitinophagaceae</taxon>
        <taxon>Compostibacter</taxon>
    </lineage>
</organism>
<keyword evidence="3" id="KW-0731">Sigma factor</keyword>
<comment type="similarity">
    <text evidence="1">Belongs to the sigma-70 factor family. ECF subfamily.</text>
</comment>
<dbReference type="InterPro" id="IPR013324">
    <property type="entry name" value="RNA_pol_sigma_r3/r4-like"/>
</dbReference>
<keyword evidence="8" id="KW-1185">Reference proteome</keyword>
<dbReference type="InterPro" id="IPR039425">
    <property type="entry name" value="RNA_pol_sigma-70-like"/>
</dbReference>
<comment type="caution">
    <text evidence="7">The sequence shown here is derived from an EMBL/GenBank/DDBJ whole genome shotgun (WGS) entry which is preliminary data.</text>
</comment>
<evidence type="ECO:0000256" key="4">
    <source>
        <dbReference type="ARBA" id="ARBA00023163"/>
    </source>
</evidence>
<feature type="domain" description="RNA polymerase sigma factor 70 region 4 type 2" evidence="6">
    <location>
        <begin position="123"/>
        <end position="175"/>
    </location>
</feature>
<dbReference type="PANTHER" id="PTHR43133">
    <property type="entry name" value="RNA POLYMERASE ECF-TYPE SIGMA FACTO"/>
    <property type="match status" value="1"/>
</dbReference>
<evidence type="ECO:0000256" key="2">
    <source>
        <dbReference type="ARBA" id="ARBA00023015"/>
    </source>
</evidence>
<dbReference type="InterPro" id="IPR036388">
    <property type="entry name" value="WH-like_DNA-bd_sf"/>
</dbReference>
<sequence length="206" mass="24232">MKEDIWNIQWQKCCLEDDQHAFERLFTHFYVSLVRFAADYVGEKASAEEIVSDVFVRLWNNRSRQDPIRNIGTYLFISVRNQSLNYLKKFSRMRLVADPENFCHRLTDSHDPACAMEWKELLFRLDKAVEALPPQCKAVFKLVREEGFRHKEVAEILSISPRTVETQLLRAMSKLQDVLDNSPSSAPRRFRNNELRSMLLLFGSLF</sequence>
<dbReference type="Gene3D" id="1.10.10.10">
    <property type="entry name" value="Winged helix-like DNA-binding domain superfamily/Winged helix DNA-binding domain"/>
    <property type="match status" value="1"/>
</dbReference>
<dbReference type="InterPro" id="IPR013249">
    <property type="entry name" value="RNA_pol_sigma70_r4_t2"/>
</dbReference>
<feature type="domain" description="RNA polymerase sigma-70 region 2" evidence="5">
    <location>
        <begin position="25"/>
        <end position="89"/>
    </location>
</feature>
<dbReference type="PANTHER" id="PTHR43133:SF46">
    <property type="entry name" value="RNA POLYMERASE SIGMA-70 FACTOR ECF SUBFAMILY"/>
    <property type="match status" value="1"/>
</dbReference>
<dbReference type="Proteomes" id="UP001501207">
    <property type="component" value="Unassembled WGS sequence"/>
</dbReference>
<dbReference type="InterPro" id="IPR014327">
    <property type="entry name" value="RNA_pol_sigma70_bacteroid"/>
</dbReference>
<dbReference type="RefSeq" id="WP_344974356.1">
    <property type="nucleotide sequence ID" value="NZ_BAABFN010000001.1"/>
</dbReference>
<evidence type="ECO:0000256" key="1">
    <source>
        <dbReference type="ARBA" id="ARBA00010641"/>
    </source>
</evidence>
<dbReference type="Pfam" id="PF08281">
    <property type="entry name" value="Sigma70_r4_2"/>
    <property type="match status" value="1"/>
</dbReference>
<dbReference type="InterPro" id="IPR013325">
    <property type="entry name" value="RNA_pol_sigma_r2"/>
</dbReference>
<dbReference type="NCBIfam" id="TIGR02985">
    <property type="entry name" value="Sig70_bacteroi1"/>
    <property type="match status" value="1"/>
</dbReference>
<proteinExistence type="inferred from homology"/>
<gene>
    <name evidence="7" type="ORF">GCM10023143_03490</name>
</gene>
<dbReference type="EMBL" id="BAABFN010000001">
    <property type="protein sequence ID" value="GAA4301598.1"/>
    <property type="molecule type" value="Genomic_DNA"/>
</dbReference>